<gene>
    <name evidence="3" type="ORF">O181_059518</name>
</gene>
<dbReference type="Pfam" id="PF00077">
    <property type="entry name" value="RVP"/>
    <property type="match status" value="1"/>
</dbReference>
<dbReference type="EMBL" id="AVOT02027649">
    <property type="protein sequence ID" value="MBW0519803.1"/>
    <property type="molecule type" value="Genomic_DNA"/>
</dbReference>
<protein>
    <recommendedName>
        <fullName evidence="2">Peptidase A2 domain-containing protein</fullName>
    </recommendedName>
</protein>
<dbReference type="GO" id="GO:0004190">
    <property type="term" value="F:aspartic-type endopeptidase activity"/>
    <property type="evidence" value="ECO:0007669"/>
    <property type="project" value="InterPro"/>
</dbReference>
<dbReference type="InterPro" id="IPR001995">
    <property type="entry name" value="Peptidase_A2_cat"/>
</dbReference>
<sequence length="306" mass="34494">MHYACPLGMIKLSIGLEGHKVKSLLDTSAELSVITEVESIKAGIPMRALNMRLKGIGGHSTAIVSLSENNLLVLPSGDGRKIYFFVARGAVHTVIGRPFLAVNGIRLEHSKTQGEILIFRELDGRRLCIPKCSPESKGWHAQQKKGMEMCNMAKAQNMEVLEKIEESRFEEITSEEVQEIEEEQIISGLYEENILEVQEKQNKKEVKFGNIPKMEEYPSIEKGLEQRKDPKAESLFKNISKKYGKQGTILEKKQKYTISKEDHPSSPKMKKSPKIKVFISKIVSKIKSHYQDSVTWDFQCSGKGAT</sequence>
<dbReference type="OrthoDB" id="778454at2759"/>
<keyword evidence="1" id="KW-0378">Hydrolase</keyword>
<dbReference type="PROSITE" id="PS50175">
    <property type="entry name" value="ASP_PROT_RETROV"/>
    <property type="match status" value="1"/>
</dbReference>
<feature type="domain" description="Peptidase A2" evidence="2">
    <location>
        <begin position="21"/>
        <end position="58"/>
    </location>
</feature>
<dbReference type="InterPro" id="IPR021109">
    <property type="entry name" value="Peptidase_aspartic_dom_sf"/>
</dbReference>
<dbReference type="Proteomes" id="UP000765509">
    <property type="component" value="Unassembled WGS sequence"/>
</dbReference>
<evidence type="ECO:0000259" key="2">
    <source>
        <dbReference type="PROSITE" id="PS50175"/>
    </source>
</evidence>
<evidence type="ECO:0000313" key="3">
    <source>
        <dbReference type="EMBL" id="MBW0519803.1"/>
    </source>
</evidence>
<reference evidence="3" key="1">
    <citation type="submission" date="2021-03" db="EMBL/GenBank/DDBJ databases">
        <title>Draft genome sequence of rust myrtle Austropuccinia psidii MF-1, a brazilian biotype.</title>
        <authorList>
            <person name="Quecine M.C."/>
            <person name="Pachon D.M.R."/>
            <person name="Bonatelli M.L."/>
            <person name="Correr F.H."/>
            <person name="Franceschini L.M."/>
            <person name="Leite T.F."/>
            <person name="Margarido G.R.A."/>
            <person name="Almeida C.A."/>
            <person name="Ferrarezi J.A."/>
            <person name="Labate C.A."/>
        </authorList>
    </citation>
    <scope>NUCLEOTIDE SEQUENCE</scope>
    <source>
        <strain evidence="3">MF-1</strain>
    </source>
</reference>
<organism evidence="3 4">
    <name type="scientific">Austropuccinia psidii MF-1</name>
    <dbReference type="NCBI Taxonomy" id="1389203"/>
    <lineage>
        <taxon>Eukaryota</taxon>
        <taxon>Fungi</taxon>
        <taxon>Dikarya</taxon>
        <taxon>Basidiomycota</taxon>
        <taxon>Pucciniomycotina</taxon>
        <taxon>Pucciniomycetes</taxon>
        <taxon>Pucciniales</taxon>
        <taxon>Sphaerophragmiaceae</taxon>
        <taxon>Austropuccinia</taxon>
    </lineage>
</organism>
<name>A0A9Q3HWK8_9BASI</name>
<accession>A0A9Q3HWK8</accession>
<dbReference type="Gene3D" id="2.40.70.10">
    <property type="entry name" value="Acid Proteases"/>
    <property type="match status" value="1"/>
</dbReference>
<keyword evidence="4" id="KW-1185">Reference proteome</keyword>
<dbReference type="GO" id="GO:0006508">
    <property type="term" value="P:proteolysis"/>
    <property type="evidence" value="ECO:0007669"/>
    <property type="project" value="InterPro"/>
</dbReference>
<dbReference type="AlphaFoldDB" id="A0A9Q3HWK8"/>
<evidence type="ECO:0000313" key="4">
    <source>
        <dbReference type="Proteomes" id="UP000765509"/>
    </source>
</evidence>
<evidence type="ECO:0000256" key="1">
    <source>
        <dbReference type="ARBA" id="ARBA00022801"/>
    </source>
</evidence>
<dbReference type="InterPro" id="IPR018061">
    <property type="entry name" value="Retropepsins"/>
</dbReference>
<comment type="caution">
    <text evidence="3">The sequence shown here is derived from an EMBL/GenBank/DDBJ whole genome shotgun (WGS) entry which is preliminary data.</text>
</comment>
<proteinExistence type="predicted"/>
<dbReference type="SUPFAM" id="SSF50630">
    <property type="entry name" value="Acid proteases"/>
    <property type="match status" value="1"/>
</dbReference>